<proteinExistence type="predicted"/>
<evidence type="ECO:0000256" key="1">
    <source>
        <dbReference type="ARBA" id="ARBA00004123"/>
    </source>
</evidence>
<dbReference type="EMBL" id="PDNC01000152">
    <property type="protein sequence ID" value="PGG97125.1"/>
    <property type="molecule type" value="Genomic_DNA"/>
</dbReference>
<dbReference type="InterPro" id="IPR007219">
    <property type="entry name" value="XnlR_reg_dom"/>
</dbReference>
<evidence type="ECO:0000259" key="9">
    <source>
        <dbReference type="PROSITE" id="PS50157"/>
    </source>
</evidence>
<keyword evidence="6" id="KW-0539">Nucleus</keyword>
<dbReference type="GO" id="GO:0008270">
    <property type="term" value="F:zinc ion binding"/>
    <property type="evidence" value="ECO:0007669"/>
    <property type="project" value="UniProtKB-KW"/>
</dbReference>
<feature type="compositionally biased region" description="Low complexity" evidence="8">
    <location>
        <begin position="209"/>
        <end position="220"/>
    </location>
</feature>
<dbReference type="AlphaFoldDB" id="A0A2B7WK45"/>
<feature type="compositionally biased region" description="Polar residues" evidence="8">
    <location>
        <begin position="221"/>
        <end position="235"/>
    </location>
</feature>
<reference evidence="10 11" key="1">
    <citation type="submission" date="2017-10" db="EMBL/GenBank/DDBJ databases">
        <title>Comparative genomics in systemic dimorphic fungi from Ajellomycetaceae.</title>
        <authorList>
            <person name="Munoz J.F."/>
            <person name="Mcewen J.G."/>
            <person name="Clay O.K."/>
            <person name="Cuomo C.A."/>
        </authorList>
    </citation>
    <scope>NUCLEOTIDE SEQUENCE [LARGE SCALE GENOMIC DNA]</scope>
    <source>
        <strain evidence="10 11">UAMH130</strain>
    </source>
</reference>
<protein>
    <recommendedName>
        <fullName evidence="9">C2H2-type domain-containing protein</fullName>
    </recommendedName>
</protein>
<feature type="domain" description="C2H2-type" evidence="9">
    <location>
        <begin position="65"/>
        <end position="94"/>
    </location>
</feature>
<dbReference type="SUPFAM" id="SSF57667">
    <property type="entry name" value="beta-beta-alpha zinc fingers"/>
    <property type="match status" value="1"/>
</dbReference>
<name>A0A2B7WK45_9EURO</name>
<dbReference type="GO" id="GO:0005634">
    <property type="term" value="C:nucleus"/>
    <property type="evidence" value="ECO:0007669"/>
    <property type="project" value="UniProtKB-SubCell"/>
</dbReference>
<evidence type="ECO:0000313" key="10">
    <source>
        <dbReference type="EMBL" id="PGG97125.1"/>
    </source>
</evidence>
<dbReference type="GO" id="GO:0000785">
    <property type="term" value="C:chromatin"/>
    <property type="evidence" value="ECO:0007669"/>
    <property type="project" value="TreeGrafter"/>
</dbReference>
<keyword evidence="5" id="KW-0862">Zinc</keyword>
<dbReference type="InterPro" id="IPR051059">
    <property type="entry name" value="VerF-like"/>
</dbReference>
<organism evidence="10 11">
    <name type="scientific">Blastomyces parvus</name>
    <dbReference type="NCBI Taxonomy" id="2060905"/>
    <lineage>
        <taxon>Eukaryota</taxon>
        <taxon>Fungi</taxon>
        <taxon>Dikarya</taxon>
        <taxon>Ascomycota</taxon>
        <taxon>Pezizomycotina</taxon>
        <taxon>Eurotiomycetes</taxon>
        <taxon>Eurotiomycetidae</taxon>
        <taxon>Onygenales</taxon>
        <taxon>Ajellomycetaceae</taxon>
        <taxon>Blastomyces</taxon>
    </lineage>
</organism>
<evidence type="ECO:0000256" key="6">
    <source>
        <dbReference type="ARBA" id="ARBA00023242"/>
    </source>
</evidence>
<evidence type="ECO:0000313" key="11">
    <source>
        <dbReference type="Proteomes" id="UP000224080"/>
    </source>
</evidence>
<keyword evidence="2" id="KW-0479">Metal-binding</keyword>
<keyword evidence="4 7" id="KW-0863">Zinc-finger</keyword>
<accession>A0A2B7WK45</accession>
<gene>
    <name evidence="10" type="ORF">GX51_07474</name>
</gene>
<comment type="subcellular location">
    <subcellularLocation>
        <location evidence="1">Nucleus</location>
    </subcellularLocation>
</comment>
<dbReference type="PROSITE" id="PS00028">
    <property type="entry name" value="ZINC_FINGER_C2H2_1"/>
    <property type="match status" value="2"/>
</dbReference>
<dbReference type="SMART" id="SM00355">
    <property type="entry name" value="ZnF_C2H2"/>
    <property type="match status" value="2"/>
</dbReference>
<feature type="region of interest" description="Disordered" evidence="8">
    <location>
        <begin position="148"/>
        <end position="196"/>
    </location>
</feature>
<dbReference type="GO" id="GO:0000981">
    <property type="term" value="F:DNA-binding transcription factor activity, RNA polymerase II-specific"/>
    <property type="evidence" value="ECO:0007669"/>
    <property type="project" value="InterPro"/>
</dbReference>
<evidence type="ECO:0000256" key="7">
    <source>
        <dbReference type="PROSITE-ProRule" id="PRU00042"/>
    </source>
</evidence>
<feature type="region of interest" description="Disordered" evidence="8">
    <location>
        <begin position="1"/>
        <end position="66"/>
    </location>
</feature>
<dbReference type="PROSITE" id="PS50157">
    <property type="entry name" value="ZINC_FINGER_C2H2_2"/>
    <property type="match status" value="2"/>
</dbReference>
<evidence type="ECO:0000256" key="2">
    <source>
        <dbReference type="ARBA" id="ARBA00022723"/>
    </source>
</evidence>
<dbReference type="STRING" id="2060905.A0A2B7WK45"/>
<feature type="compositionally biased region" description="Basic and acidic residues" evidence="8">
    <location>
        <begin position="21"/>
        <end position="40"/>
    </location>
</feature>
<dbReference type="PANTHER" id="PTHR40626:SF11">
    <property type="entry name" value="ZINC FINGER PROTEIN YPR022C"/>
    <property type="match status" value="1"/>
</dbReference>
<feature type="region of interest" description="Disordered" evidence="8">
    <location>
        <begin position="209"/>
        <end position="313"/>
    </location>
</feature>
<feature type="compositionally biased region" description="Polar residues" evidence="8">
    <location>
        <begin position="246"/>
        <end position="268"/>
    </location>
</feature>
<dbReference type="GO" id="GO:0000978">
    <property type="term" value="F:RNA polymerase II cis-regulatory region sequence-specific DNA binding"/>
    <property type="evidence" value="ECO:0007669"/>
    <property type="project" value="InterPro"/>
</dbReference>
<feature type="domain" description="C2H2-type" evidence="9">
    <location>
        <begin position="95"/>
        <end position="124"/>
    </location>
</feature>
<keyword evidence="11" id="KW-1185">Reference proteome</keyword>
<dbReference type="InterPro" id="IPR036236">
    <property type="entry name" value="Znf_C2H2_sf"/>
</dbReference>
<dbReference type="Proteomes" id="UP000224080">
    <property type="component" value="Unassembled WGS sequence"/>
</dbReference>
<comment type="caution">
    <text evidence="10">The sequence shown here is derived from an EMBL/GenBank/DDBJ whole genome shotgun (WGS) entry which is preliminary data.</text>
</comment>
<evidence type="ECO:0000256" key="8">
    <source>
        <dbReference type="SAM" id="MobiDB-lite"/>
    </source>
</evidence>
<dbReference type="CDD" id="cd12148">
    <property type="entry name" value="fungal_TF_MHR"/>
    <property type="match status" value="1"/>
</dbReference>
<dbReference type="PANTHER" id="PTHR40626">
    <property type="entry name" value="MIP31509P"/>
    <property type="match status" value="1"/>
</dbReference>
<feature type="compositionally biased region" description="Polar residues" evidence="8">
    <location>
        <begin position="278"/>
        <end position="313"/>
    </location>
</feature>
<feature type="compositionally biased region" description="Polar residues" evidence="8">
    <location>
        <begin position="159"/>
        <end position="175"/>
    </location>
</feature>
<dbReference type="GO" id="GO:0006351">
    <property type="term" value="P:DNA-templated transcription"/>
    <property type="evidence" value="ECO:0007669"/>
    <property type="project" value="InterPro"/>
</dbReference>
<evidence type="ECO:0000256" key="3">
    <source>
        <dbReference type="ARBA" id="ARBA00022737"/>
    </source>
</evidence>
<keyword evidence="3" id="KW-0677">Repeat</keyword>
<evidence type="ECO:0000256" key="4">
    <source>
        <dbReference type="ARBA" id="ARBA00022771"/>
    </source>
</evidence>
<dbReference type="OrthoDB" id="427030at2759"/>
<dbReference type="InterPro" id="IPR013087">
    <property type="entry name" value="Znf_C2H2_type"/>
</dbReference>
<feature type="region of interest" description="Disordered" evidence="8">
    <location>
        <begin position="672"/>
        <end position="705"/>
    </location>
</feature>
<feature type="compositionally biased region" description="Low complexity" evidence="8">
    <location>
        <begin position="690"/>
        <end position="705"/>
    </location>
</feature>
<sequence>MTLAAESMADVDSLAQNRRRGHDEGRDASHEGHDQQHDSGEPSQSQGDSAKRRKRTRKGDAEKKFDCKHEGCGKSYSRAEHLYRHQLNHTPKHIYRCDFPDCYRSFVRQDLCVRHRERHTTHGSQLQKRDNFAHAANTLAVVPPQARNDAPAAGIAPNPSCSPTNDPISPFSKQIASGIAPGSMSRPRLPGSSSTVNVANAQNYSNSAAVRSAGSSSSTSIENHFQPLTPQQQYAVPNPRLKRSDSTSSYTLSPQRQSASMYGVSNRQPVYGKYDGQRYQTAPFSPSELDPTNQPSGPSPNLQQRRLSSTGPVLSGSTAYMSAAGMATDPTLVADQNPYIPQQNLHISSLPPPGYSNPSMTGATSASIANAISSGLNALDPSPGVMVPGSSVPDWDAISSYALPIFGGETLNRSPFAMTDDFTAWLFNEHSNNNSPIAYSNASGMIPNYADPVSAQFQGPYYPSDVALTSYFTNVVQPQHPMSVTSLLDTGPPQSIMSDEKRNELLELIQTRFNETNQAAVKKRKDALLDGDLDDDGHLLSLRMMQTYIASYWYRTHDQLPILHKPTFSADKTPNLLLLAIMAIGASTLDKGHGHQVTEAASELANFLAWHIRWEIFMDVDFQPPAKLWVFQTLLLLEICEKLYSTRALHERAHIHHDTTLTLMRRGSSLIGRSAFDSPPSLREDRHNRSTTGSGTNSASESGAGEESWAHWIKAEATRRVAFAAFVLDSTHATMFGHSAKMVAHEMRLPLPCDEALWSATSAAEVARVQSSLHSNGVKAIMFLDGLKKTLNGQKVRTNSFGRTILMAGLLSVSWHMNQRDLQVSSLGVAQALGGRDRWRSSLLRSYDNWKRDFDDALVESNPSNYSTAFRQFPMDDDIIFESRTVLHHLAHMASHVDVVDCQIFAGAGRLLGRSITPKDYSTAREKMTERWANKAAARDAAFFALKFLTQVLLSEEGRAAVQHGSAGYIELNEYSARDDFLLNRPWVIYFAALVVWSYGYALDGPISAPVPELSSPDERRKDMYEFLDRVGGVRTPEELLHVRDRNRCMGLLLILQETFSYTRWELLHEAANLMGSCVEKLKGSGAPANPS</sequence>
<evidence type="ECO:0000256" key="5">
    <source>
        <dbReference type="ARBA" id="ARBA00022833"/>
    </source>
</evidence>
<dbReference type="Gene3D" id="3.30.160.60">
    <property type="entry name" value="Classic Zinc Finger"/>
    <property type="match status" value="1"/>
</dbReference>
<dbReference type="Pfam" id="PF04082">
    <property type="entry name" value="Fungal_trans"/>
    <property type="match status" value="1"/>
</dbReference>